<dbReference type="Proteomes" id="UP000019149">
    <property type="component" value="Unassembled WGS sequence"/>
</dbReference>
<protein>
    <recommendedName>
        <fullName evidence="2">Large ribosomal subunit protein bL21m</fullName>
    </recommendedName>
</protein>
<dbReference type="PANTHER" id="PTHR21349">
    <property type="entry name" value="50S RIBOSOMAL PROTEIN L21"/>
    <property type="match status" value="1"/>
</dbReference>
<gene>
    <name evidence="3" type="ORF">EGR_09725</name>
</gene>
<dbReference type="RefSeq" id="XP_024346610.1">
    <property type="nucleotide sequence ID" value="XM_024498974.1"/>
</dbReference>
<dbReference type="KEGG" id="egl:EGR_09725"/>
<dbReference type="SUPFAM" id="SSF141091">
    <property type="entry name" value="L21p-like"/>
    <property type="match status" value="1"/>
</dbReference>
<evidence type="ECO:0000256" key="2">
    <source>
        <dbReference type="ARBA" id="ARBA00044129"/>
    </source>
</evidence>
<keyword evidence="4" id="KW-1185">Reference proteome</keyword>
<dbReference type="GeneID" id="36345440"/>
<dbReference type="Pfam" id="PF00829">
    <property type="entry name" value="Ribosomal_L21p"/>
    <property type="match status" value="1"/>
</dbReference>
<reference evidence="3 4" key="1">
    <citation type="journal article" date="2013" name="Nat. Genet.">
        <title>The genome of the hydatid tapeworm Echinococcus granulosus.</title>
        <authorList>
            <person name="Zheng H."/>
            <person name="Zhang W."/>
            <person name="Zhang L."/>
            <person name="Zhang Z."/>
            <person name="Li J."/>
            <person name="Lu G."/>
            <person name="Zhu Y."/>
            <person name="Wang Y."/>
            <person name="Huang Y."/>
            <person name="Liu J."/>
            <person name="Kang H."/>
            <person name="Chen J."/>
            <person name="Wang L."/>
            <person name="Chen A."/>
            <person name="Yu S."/>
            <person name="Gao Z."/>
            <person name="Jin L."/>
            <person name="Gu W."/>
            <person name="Wang Z."/>
            <person name="Zhao L."/>
            <person name="Shi B."/>
            <person name="Wen H."/>
            <person name="Lin R."/>
            <person name="Jones M.K."/>
            <person name="Brejova B."/>
            <person name="Vinar T."/>
            <person name="Zhao G."/>
            <person name="McManus D.P."/>
            <person name="Chen Z."/>
            <person name="Zhou Y."/>
            <person name="Wang S."/>
        </authorList>
    </citation>
    <scope>NUCLEOTIDE SEQUENCE [LARGE SCALE GENOMIC DNA]</scope>
</reference>
<accession>W6UPT5</accession>
<dbReference type="OrthoDB" id="5994at2759"/>
<proteinExistence type="inferred from homology"/>
<dbReference type="PANTHER" id="PTHR21349:SF0">
    <property type="entry name" value="LARGE RIBOSOMAL SUBUNIT PROTEIN BL21M"/>
    <property type="match status" value="1"/>
</dbReference>
<dbReference type="InterPro" id="IPR036164">
    <property type="entry name" value="bL21-like_sf"/>
</dbReference>
<dbReference type="AlphaFoldDB" id="W6UPT5"/>
<sequence length="260" mass="29944">MLISKDKRIICYHVYRLLGNKAAASYLRIILSNELRDSLAFFVAGPFRISGIYLSGICLLQRAGQSQSFLVANSRNIHLSFNTFDWIRRNTPRKPYRYKINKIYSVLEEEKIAIDPDKDVFKNGPSEADIEVYNEVRKNVAESLAKNASRYFAVVHFAGKQFKVTNNDLISVKAPLIEAEPGELIRLEKILLAGNADFSIVGRPLLPRNNVLVTAMVVEKTLRHPSLWYQFHRRRRHRVMRVYQDNLVTLRIVDVAIKNV</sequence>
<comment type="similarity">
    <text evidence="1">Belongs to the bacterial ribosomal protein bL21 family.</text>
</comment>
<organism evidence="3 4">
    <name type="scientific">Echinococcus granulosus</name>
    <name type="common">Hydatid tapeworm</name>
    <dbReference type="NCBI Taxonomy" id="6210"/>
    <lineage>
        <taxon>Eukaryota</taxon>
        <taxon>Metazoa</taxon>
        <taxon>Spiralia</taxon>
        <taxon>Lophotrochozoa</taxon>
        <taxon>Platyhelminthes</taxon>
        <taxon>Cestoda</taxon>
        <taxon>Eucestoda</taxon>
        <taxon>Cyclophyllidea</taxon>
        <taxon>Taeniidae</taxon>
        <taxon>Echinococcus</taxon>
        <taxon>Echinococcus granulosus group</taxon>
    </lineage>
</organism>
<keyword evidence="3" id="KW-0687">Ribonucleoprotein</keyword>
<dbReference type="STRING" id="6210.W6UPT5"/>
<dbReference type="GO" id="GO:0005762">
    <property type="term" value="C:mitochondrial large ribosomal subunit"/>
    <property type="evidence" value="ECO:0007669"/>
    <property type="project" value="TreeGrafter"/>
</dbReference>
<name>W6UPT5_ECHGR</name>
<dbReference type="GO" id="GO:0003735">
    <property type="term" value="F:structural constituent of ribosome"/>
    <property type="evidence" value="ECO:0007669"/>
    <property type="project" value="TreeGrafter"/>
</dbReference>
<evidence type="ECO:0000256" key="1">
    <source>
        <dbReference type="ARBA" id="ARBA00008563"/>
    </source>
</evidence>
<dbReference type="InterPro" id="IPR028909">
    <property type="entry name" value="bL21-like"/>
</dbReference>
<dbReference type="OMA" id="WIRRNTP"/>
<dbReference type="CTD" id="36345440"/>
<comment type="caution">
    <text evidence="3">The sequence shown here is derived from an EMBL/GenBank/DDBJ whole genome shotgun (WGS) entry which is preliminary data.</text>
</comment>
<dbReference type="EMBL" id="APAU02000163">
    <property type="protein sequence ID" value="EUB55414.1"/>
    <property type="molecule type" value="Genomic_DNA"/>
</dbReference>
<evidence type="ECO:0000313" key="4">
    <source>
        <dbReference type="Proteomes" id="UP000019149"/>
    </source>
</evidence>
<evidence type="ECO:0000313" key="3">
    <source>
        <dbReference type="EMBL" id="EUB55414.1"/>
    </source>
</evidence>
<keyword evidence="3" id="KW-0689">Ribosomal protein</keyword>